<evidence type="ECO:0000313" key="1">
    <source>
        <dbReference type="EMBL" id="BCS82722.1"/>
    </source>
</evidence>
<organism evidence="1 2">
    <name type="scientific">Cotonvirus japonicus</name>
    <dbReference type="NCBI Taxonomy" id="2811091"/>
    <lineage>
        <taxon>Viruses</taxon>
        <taxon>Varidnaviria</taxon>
        <taxon>Bamfordvirae</taxon>
        <taxon>Nucleocytoviricota</taxon>
        <taxon>Megaviricetes</taxon>
        <taxon>Imitervirales</taxon>
        <taxon>Mimiviridae</taxon>
        <taxon>Megamimivirinae</taxon>
        <taxon>Cotonvirus</taxon>
        <taxon>Cotonvirus japonicum</taxon>
    </lineage>
</organism>
<dbReference type="GeneID" id="80557927"/>
<dbReference type="InterPro" id="IPR043849">
    <property type="entry name" value="DUF5859"/>
</dbReference>
<reference evidence="1 2" key="1">
    <citation type="submission" date="2021-02" db="EMBL/GenBank/DDBJ databases">
        <title>Cotonvirus japonicus, which uses Golgi apparatus of host cells for its virion factory, phylogenetically links tailed tupanvirus and icosahedral mimivirus.</title>
        <authorList>
            <person name="Takahashi H."/>
            <person name="Fukaya S."/>
            <person name="Song C."/>
            <person name="Murata K."/>
            <person name="Takemura M."/>
        </authorList>
    </citation>
    <scope>NUCLEOTIDE SEQUENCE [LARGE SCALE GENOMIC DNA]</scope>
</reference>
<protein>
    <submittedName>
        <fullName evidence="1">Uncharacterized protein</fullName>
    </submittedName>
</protein>
<accession>A0ABM7NRD2</accession>
<evidence type="ECO:0000313" key="2">
    <source>
        <dbReference type="Proteomes" id="UP001321479"/>
    </source>
</evidence>
<keyword evidence="2" id="KW-1185">Reference proteome</keyword>
<sequence length="207" mass="23007">MKSPTILFALFLALVVAMSAGASCKKFVDTTCQPDRYTFKGLLRQEPIKGRNTGYFTCKGTTIVMDPVTTAVLLVQPTLDYNLSTLYHKECGCWNTTTTIPGGETYLEYGNGQSGQAMSGSCFYAVWPDLTGKLVETVGYARNIVGVHRDLIYVNRKTNELVAHQSIYPLGPDQVGDEHVLVRHFDPVSKAIDYMQHVYCTKIADQY</sequence>
<dbReference type="PROSITE" id="PS51257">
    <property type="entry name" value="PROKAR_LIPOPROTEIN"/>
    <property type="match status" value="1"/>
</dbReference>
<dbReference type="Pfam" id="PF19177">
    <property type="entry name" value="DUF5859"/>
    <property type="match status" value="1"/>
</dbReference>
<dbReference type="EMBL" id="AP024483">
    <property type="protein sequence ID" value="BCS82722.1"/>
    <property type="molecule type" value="Genomic_DNA"/>
</dbReference>
<proteinExistence type="predicted"/>
<dbReference type="Proteomes" id="UP001321479">
    <property type="component" value="Segment"/>
</dbReference>
<name>A0ABM7NRD2_9VIRU</name>
<dbReference type="RefSeq" id="YP_010841330.1">
    <property type="nucleotide sequence ID" value="NC_079139.1"/>
</dbReference>